<name>A0A9D9H327_9FIRM</name>
<evidence type="ECO:0000259" key="2">
    <source>
        <dbReference type="Pfam" id="PF22671"/>
    </source>
</evidence>
<proteinExistence type="predicted"/>
<feature type="domain" description="Phage tail sheath protein-like beta-sandwich" evidence="1">
    <location>
        <begin position="98"/>
        <end position="149"/>
    </location>
</feature>
<dbReference type="AlphaFoldDB" id="A0A9D9H327"/>
<dbReference type="Gene3D" id="3.30.1490.360">
    <property type="match status" value="1"/>
</dbReference>
<dbReference type="EMBL" id="JADIMX010000044">
    <property type="protein sequence ID" value="MBO8434149.1"/>
    <property type="molecule type" value="Genomic_DNA"/>
</dbReference>
<feature type="domain" description="Tail sheath protein Gp18-like" evidence="2">
    <location>
        <begin position="35"/>
        <end position="95"/>
    </location>
</feature>
<sequence>MALGGGTFFTQNKVLPGAYINFISASKASATLSDRGYAAMALELDWGVENTIFEVTKGDLQKNSMKLFGYDYTAPQLKGLRDLFLNLKTLYLYRLTSGGVKATNTYATAKYCGTRGNDLKVVISNNVEEEEKFDVSLYIDDTTLLDKQTVS</sequence>
<dbReference type="Pfam" id="PF17481">
    <property type="entry name" value="Phage_sheath_domII"/>
    <property type="match status" value="1"/>
</dbReference>
<dbReference type="Proteomes" id="UP000823611">
    <property type="component" value="Unassembled WGS sequence"/>
</dbReference>
<evidence type="ECO:0000259" key="1">
    <source>
        <dbReference type="Pfam" id="PF17481"/>
    </source>
</evidence>
<dbReference type="Gene3D" id="2.60.40.4290">
    <property type="match status" value="1"/>
</dbReference>
<accession>A0A9D9H327</accession>
<feature type="non-terminal residue" evidence="3">
    <location>
        <position position="151"/>
    </location>
</feature>
<gene>
    <name evidence="3" type="ORF">IAC55_02340</name>
</gene>
<dbReference type="InterPro" id="IPR035326">
    <property type="entry name" value="Beta_sandwich_Seath"/>
</dbReference>
<dbReference type="InterPro" id="IPR054564">
    <property type="entry name" value="Gp18_domIII_N"/>
</dbReference>
<organism evidence="3 4">
    <name type="scientific">Candidatus Fimicola merdigallinarum</name>
    <dbReference type="NCBI Taxonomy" id="2840819"/>
    <lineage>
        <taxon>Bacteria</taxon>
        <taxon>Bacillati</taxon>
        <taxon>Bacillota</taxon>
        <taxon>Clostridia</taxon>
        <taxon>Lachnospirales</taxon>
        <taxon>Lachnospiraceae</taxon>
        <taxon>Lachnospiraceae incertae sedis</taxon>
        <taxon>Candidatus Fimicola</taxon>
    </lineage>
</organism>
<dbReference type="Pfam" id="PF22671">
    <property type="entry name" value="Gp18_domIII_N"/>
    <property type="match status" value="1"/>
</dbReference>
<comment type="caution">
    <text evidence="3">The sequence shown here is derived from an EMBL/GenBank/DDBJ whole genome shotgun (WGS) entry which is preliminary data.</text>
</comment>
<evidence type="ECO:0000313" key="3">
    <source>
        <dbReference type="EMBL" id="MBO8434149.1"/>
    </source>
</evidence>
<evidence type="ECO:0000313" key="4">
    <source>
        <dbReference type="Proteomes" id="UP000823611"/>
    </source>
</evidence>
<reference evidence="3" key="2">
    <citation type="journal article" date="2021" name="PeerJ">
        <title>Extensive microbial diversity within the chicken gut microbiome revealed by metagenomics and culture.</title>
        <authorList>
            <person name="Gilroy R."/>
            <person name="Ravi A."/>
            <person name="Getino M."/>
            <person name="Pursley I."/>
            <person name="Horton D.L."/>
            <person name="Alikhan N.F."/>
            <person name="Baker D."/>
            <person name="Gharbi K."/>
            <person name="Hall N."/>
            <person name="Watson M."/>
            <person name="Adriaenssens E.M."/>
            <person name="Foster-Nyarko E."/>
            <person name="Jarju S."/>
            <person name="Secka A."/>
            <person name="Antonio M."/>
            <person name="Oren A."/>
            <person name="Chaudhuri R.R."/>
            <person name="La Ragione R."/>
            <person name="Hildebrand F."/>
            <person name="Pallen M.J."/>
        </authorList>
    </citation>
    <scope>NUCLEOTIDE SEQUENCE</scope>
    <source>
        <strain evidence="3">F6-4510</strain>
    </source>
</reference>
<reference evidence="3" key="1">
    <citation type="submission" date="2020-10" db="EMBL/GenBank/DDBJ databases">
        <authorList>
            <person name="Gilroy R."/>
        </authorList>
    </citation>
    <scope>NUCLEOTIDE SEQUENCE</scope>
    <source>
        <strain evidence="3">F6-4510</strain>
    </source>
</reference>
<protein>
    <submittedName>
        <fullName evidence="3">Phage tail protein</fullName>
    </submittedName>
</protein>